<proteinExistence type="predicted"/>
<protein>
    <submittedName>
        <fullName evidence="1">Uncharacterized protein</fullName>
    </submittedName>
</protein>
<evidence type="ECO:0000313" key="2">
    <source>
        <dbReference type="Proteomes" id="UP001198151"/>
    </source>
</evidence>
<keyword evidence="2" id="KW-1185">Reference proteome</keyword>
<evidence type="ECO:0000313" key="1">
    <source>
        <dbReference type="EMBL" id="MCC2255069.1"/>
    </source>
</evidence>
<name>A0ABS8FZK7_9FIRM</name>
<reference evidence="1 2" key="1">
    <citation type="submission" date="2021-10" db="EMBL/GenBank/DDBJ databases">
        <title>Anaerobic single-cell dispensing facilitates the cultivation of human gut bacteria.</title>
        <authorList>
            <person name="Afrizal A."/>
        </authorList>
    </citation>
    <scope>NUCLEOTIDE SEQUENCE [LARGE SCALE GENOMIC DNA]</scope>
    <source>
        <strain evidence="1 2">CLA-AA-H200</strain>
    </source>
</reference>
<dbReference type="EMBL" id="JAJEQX010000021">
    <property type="protein sequence ID" value="MCC2255069.1"/>
    <property type="molecule type" value="Genomic_DNA"/>
</dbReference>
<organism evidence="1 2">
    <name type="scientific">Ruminococcus turbiniformis</name>
    <dbReference type="NCBI Taxonomy" id="2881258"/>
    <lineage>
        <taxon>Bacteria</taxon>
        <taxon>Bacillati</taxon>
        <taxon>Bacillota</taxon>
        <taxon>Clostridia</taxon>
        <taxon>Eubacteriales</taxon>
        <taxon>Oscillospiraceae</taxon>
        <taxon>Ruminococcus</taxon>
    </lineage>
</organism>
<gene>
    <name evidence="1" type="ORF">LKD70_11670</name>
</gene>
<accession>A0ABS8FZK7</accession>
<dbReference type="RefSeq" id="WP_227708209.1">
    <property type="nucleotide sequence ID" value="NZ_JAJEQX010000021.1"/>
</dbReference>
<dbReference type="Proteomes" id="UP001198151">
    <property type="component" value="Unassembled WGS sequence"/>
</dbReference>
<comment type="caution">
    <text evidence="1">The sequence shown here is derived from an EMBL/GenBank/DDBJ whole genome shotgun (WGS) entry which is preliminary data.</text>
</comment>
<sequence length="58" mass="6786">MDKRDVEEFIEEMEEIGDVWQEEDVERVYGEYTLAEALADRKASIGFFGDIISKVLNR</sequence>